<dbReference type="InterPro" id="IPR017871">
    <property type="entry name" value="ABC_transporter-like_CS"/>
</dbReference>
<evidence type="ECO:0000256" key="2">
    <source>
        <dbReference type="ARBA" id="ARBA00005417"/>
    </source>
</evidence>
<evidence type="ECO:0000313" key="8">
    <source>
        <dbReference type="Proteomes" id="UP000249453"/>
    </source>
</evidence>
<accession>A0A364JTP3</accession>
<feature type="domain" description="ABC transporter" evidence="6">
    <location>
        <begin position="2"/>
        <end position="196"/>
    </location>
</feature>
<dbReference type="PANTHER" id="PTHR43776:SF7">
    <property type="entry name" value="D,D-DIPEPTIDE TRANSPORT ATP-BINDING PROTEIN DDPF-RELATED"/>
    <property type="match status" value="1"/>
</dbReference>
<dbReference type="EMBL" id="QLMK01000010">
    <property type="protein sequence ID" value="RAK27321.1"/>
    <property type="molecule type" value="Genomic_DNA"/>
</dbReference>
<dbReference type="GO" id="GO:0055085">
    <property type="term" value="P:transmembrane transport"/>
    <property type="evidence" value="ECO:0007669"/>
    <property type="project" value="UniProtKB-ARBA"/>
</dbReference>
<dbReference type="OrthoDB" id="9784450at2"/>
<evidence type="ECO:0000256" key="3">
    <source>
        <dbReference type="ARBA" id="ARBA00022448"/>
    </source>
</evidence>
<evidence type="ECO:0000313" key="7">
    <source>
        <dbReference type="EMBL" id="RAK27321.1"/>
    </source>
</evidence>
<gene>
    <name evidence="7" type="ORF">C7374_11040</name>
</gene>
<dbReference type="PANTHER" id="PTHR43776">
    <property type="entry name" value="TRANSPORT ATP-BINDING PROTEIN"/>
    <property type="match status" value="1"/>
</dbReference>
<dbReference type="InterPro" id="IPR050319">
    <property type="entry name" value="ABC_transp_ATP-bind"/>
</dbReference>
<keyword evidence="5 7" id="KW-0067">ATP-binding</keyword>
<organism evidence="7 8">
    <name type="scientific">Falsochrobactrum ovis</name>
    <dbReference type="NCBI Taxonomy" id="1293442"/>
    <lineage>
        <taxon>Bacteria</taxon>
        <taxon>Pseudomonadati</taxon>
        <taxon>Pseudomonadota</taxon>
        <taxon>Alphaproteobacteria</taxon>
        <taxon>Hyphomicrobiales</taxon>
        <taxon>Brucellaceae</taxon>
        <taxon>Falsochrobactrum</taxon>
    </lineage>
</organism>
<comment type="subcellular location">
    <subcellularLocation>
        <location evidence="1">Cell inner membrane</location>
    </subcellularLocation>
</comment>
<evidence type="ECO:0000256" key="4">
    <source>
        <dbReference type="ARBA" id="ARBA00022741"/>
    </source>
</evidence>
<dbReference type="InterPro" id="IPR003593">
    <property type="entry name" value="AAA+_ATPase"/>
</dbReference>
<reference evidence="7 8" key="1">
    <citation type="submission" date="2018-06" db="EMBL/GenBank/DDBJ databases">
        <title>Genomic Encyclopedia of Type Strains, Phase IV (KMG-IV): sequencing the most valuable type-strain genomes for metagenomic binning, comparative biology and taxonomic classification.</title>
        <authorList>
            <person name="Goeker M."/>
        </authorList>
    </citation>
    <scope>NUCLEOTIDE SEQUENCE [LARGE SCALE GENOMIC DNA]</scope>
    <source>
        <strain evidence="7 8">DSM 26720</strain>
    </source>
</reference>
<dbReference type="InterPro" id="IPR027417">
    <property type="entry name" value="P-loop_NTPase"/>
</dbReference>
<dbReference type="GO" id="GO:0005524">
    <property type="term" value="F:ATP binding"/>
    <property type="evidence" value="ECO:0007669"/>
    <property type="project" value="UniProtKB-KW"/>
</dbReference>
<evidence type="ECO:0000256" key="1">
    <source>
        <dbReference type="ARBA" id="ARBA00004533"/>
    </source>
</evidence>
<evidence type="ECO:0000259" key="6">
    <source>
        <dbReference type="PROSITE" id="PS50893"/>
    </source>
</evidence>
<keyword evidence="4" id="KW-0547">Nucleotide-binding</keyword>
<proteinExistence type="inferred from homology"/>
<dbReference type="RefSeq" id="WP_111575772.1">
    <property type="nucleotide sequence ID" value="NZ_JBHEEY010000006.1"/>
</dbReference>
<sequence length="201" mass="22224">MLEARKLSASYSKNILFSGVSLKILPGQAYCISGPSGCGKTTLGRILAGLQAPAAGEVWLDGAAIKRGISPVQYLYQSPLTAMNPRWRIKEIVSEPGPVDPDLAKEVGFDPDWNTRFPHELSGGQLQRVSLLRALGTRPRYLIADEITSELDPVAQAQIWYLLKKLMQKFNLGVVAISHNEELLARISDAENHLRLKNYKQ</sequence>
<dbReference type="Gene3D" id="3.40.50.300">
    <property type="entry name" value="P-loop containing nucleotide triphosphate hydrolases"/>
    <property type="match status" value="1"/>
</dbReference>
<name>A0A364JTP3_9HYPH</name>
<dbReference type="PROSITE" id="PS50893">
    <property type="entry name" value="ABC_TRANSPORTER_2"/>
    <property type="match status" value="1"/>
</dbReference>
<dbReference type="GO" id="GO:0005886">
    <property type="term" value="C:plasma membrane"/>
    <property type="evidence" value="ECO:0007669"/>
    <property type="project" value="UniProtKB-SubCell"/>
</dbReference>
<dbReference type="Proteomes" id="UP000249453">
    <property type="component" value="Unassembled WGS sequence"/>
</dbReference>
<keyword evidence="3" id="KW-0813">Transport</keyword>
<dbReference type="PROSITE" id="PS00211">
    <property type="entry name" value="ABC_TRANSPORTER_1"/>
    <property type="match status" value="1"/>
</dbReference>
<keyword evidence="8" id="KW-1185">Reference proteome</keyword>
<dbReference type="SMART" id="SM00382">
    <property type="entry name" value="AAA"/>
    <property type="match status" value="1"/>
</dbReference>
<comment type="caution">
    <text evidence="7">The sequence shown here is derived from an EMBL/GenBank/DDBJ whole genome shotgun (WGS) entry which is preliminary data.</text>
</comment>
<comment type="similarity">
    <text evidence="2">Belongs to the ABC transporter superfamily.</text>
</comment>
<dbReference type="AlphaFoldDB" id="A0A364JTP3"/>
<dbReference type="SUPFAM" id="SSF52540">
    <property type="entry name" value="P-loop containing nucleoside triphosphate hydrolases"/>
    <property type="match status" value="1"/>
</dbReference>
<dbReference type="InterPro" id="IPR003439">
    <property type="entry name" value="ABC_transporter-like_ATP-bd"/>
</dbReference>
<dbReference type="Pfam" id="PF00005">
    <property type="entry name" value="ABC_tran"/>
    <property type="match status" value="1"/>
</dbReference>
<protein>
    <submittedName>
        <fullName evidence="7">Peptide/nickel transport system ATP-binding protein</fullName>
    </submittedName>
</protein>
<dbReference type="GO" id="GO:0016887">
    <property type="term" value="F:ATP hydrolysis activity"/>
    <property type="evidence" value="ECO:0007669"/>
    <property type="project" value="InterPro"/>
</dbReference>
<evidence type="ECO:0000256" key="5">
    <source>
        <dbReference type="ARBA" id="ARBA00022840"/>
    </source>
</evidence>